<dbReference type="AlphaFoldDB" id="A0A9D4GHM3"/>
<sequence length="88" mass="10032">MQQFPTAVTCFRNNTTGDNMQQFPTAVTCSQVRLFRELPIIVGRNSSPLDYTRCNLLLPESLALPPTTRQYLARLRVPIYDLMRVTLG</sequence>
<evidence type="ECO:0000313" key="1">
    <source>
        <dbReference type="EMBL" id="KAH3817032.1"/>
    </source>
</evidence>
<reference evidence="1" key="1">
    <citation type="journal article" date="2019" name="bioRxiv">
        <title>The Genome of the Zebra Mussel, Dreissena polymorpha: A Resource for Invasive Species Research.</title>
        <authorList>
            <person name="McCartney M.A."/>
            <person name="Auch B."/>
            <person name="Kono T."/>
            <person name="Mallez S."/>
            <person name="Zhang Y."/>
            <person name="Obille A."/>
            <person name="Becker A."/>
            <person name="Abrahante J.E."/>
            <person name="Garbe J."/>
            <person name="Badalamenti J.P."/>
            <person name="Herman A."/>
            <person name="Mangelson H."/>
            <person name="Liachko I."/>
            <person name="Sullivan S."/>
            <person name="Sone E.D."/>
            <person name="Koren S."/>
            <person name="Silverstein K.A.T."/>
            <person name="Beckman K.B."/>
            <person name="Gohl D.M."/>
        </authorList>
    </citation>
    <scope>NUCLEOTIDE SEQUENCE</scope>
    <source>
        <strain evidence="1">Duluth1</strain>
        <tissue evidence="1">Whole animal</tissue>
    </source>
</reference>
<reference evidence="1" key="2">
    <citation type="submission" date="2020-11" db="EMBL/GenBank/DDBJ databases">
        <authorList>
            <person name="McCartney M.A."/>
            <person name="Auch B."/>
            <person name="Kono T."/>
            <person name="Mallez S."/>
            <person name="Becker A."/>
            <person name="Gohl D.M."/>
            <person name="Silverstein K.A.T."/>
            <person name="Koren S."/>
            <person name="Bechman K.B."/>
            <person name="Herman A."/>
            <person name="Abrahante J.E."/>
            <person name="Garbe J."/>
        </authorList>
    </citation>
    <scope>NUCLEOTIDE SEQUENCE</scope>
    <source>
        <strain evidence="1">Duluth1</strain>
        <tissue evidence="1">Whole animal</tissue>
    </source>
</reference>
<protein>
    <submittedName>
        <fullName evidence="1">Uncharacterized protein</fullName>
    </submittedName>
</protein>
<evidence type="ECO:0000313" key="2">
    <source>
        <dbReference type="Proteomes" id="UP000828390"/>
    </source>
</evidence>
<organism evidence="1 2">
    <name type="scientific">Dreissena polymorpha</name>
    <name type="common">Zebra mussel</name>
    <name type="synonym">Mytilus polymorpha</name>
    <dbReference type="NCBI Taxonomy" id="45954"/>
    <lineage>
        <taxon>Eukaryota</taxon>
        <taxon>Metazoa</taxon>
        <taxon>Spiralia</taxon>
        <taxon>Lophotrochozoa</taxon>
        <taxon>Mollusca</taxon>
        <taxon>Bivalvia</taxon>
        <taxon>Autobranchia</taxon>
        <taxon>Heteroconchia</taxon>
        <taxon>Euheterodonta</taxon>
        <taxon>Imparidentia</taxon>
        <taxon>Neoheterodontei</taxon>
        <taxon>Myida</taxon>
        <taxon>Dreissenoidea</taxon>
        <taxon>Dreissenidae</taxon>
        <taxon>Dreissena</taxon>
    </lineage>
</organism>
<name>A0A9D4GHM3_DREPO</name>
<gene>
    <name evidence="1" type="ORF">DPMN_118558</name>
</gene>
<accession>A0A9D4GHM3</accession>
<dbReference type="Proteomes" id="UP000828390">
    <property type="component" value="Unassembled WGS sequence"/>
</dbReference>
<dbReference type="EMBL" id="JAIWYP010000005">
    <property type="protein sequence ID" value="KAH3817032.1"/>
    <property type="molecule type" value="Genomic_DNA"/>
</dbReference>
<proteinExistence type="predicted"/>
<comment type="caution">
    <text evidence="1">The sequence shown here is derived from an EMBL/GenBank/DDBJ whole genome shotgun (WGS) entry which is preliminary data.</text>
</comment>
<keyword evidence="2" id="KW-1185">Reference proteome</keyword>